<evidence type="ECO:0000256" key="5">
    <source>
        <dbReference type="ARBA" id="ARBA00023002"/>
    </source>
</evidence>
<name>A0A4P9ZT56_9FUNG</name>
<evidence type="ECO:0000313" key="8">
    <source>
        <dbReference type="EMBL" id="RKP36378.1"/>
    </source>
</evidence>
<evidence type="ECO:0000256" key="4">
    <source>
        <dbReference type="ARBA" id="ARBA00022827"/>
    </source>
</evidence>
<reference evidence="9" key="1">
    <citation type="journal article" date="2018" name="Nat. Microbiol.">
        <title>Leveraging single-cell genomics to expand the fungal tree of life.</title>
        <authorList>
            <person name="Ahrendt S.R."/>
            <person name="Quandt C.A."/>
            <person name="Ciobanu D."/>
            <person name="Clum A."/>
            <person name="Salamov A."/>
            <person name="Andreopoulos B."/>
            <person name="Cheng J.F."/>
            <person name="Woyke T."/>
            <person name="Pelin A."/>
            <person name="Henrissat B."/>
            <person name="Reynolds N.K."/>
            <person name="Benny G.L."/>
            <person name="Smith M.E."/>
            <person name="James T.Y."/>
            <person name="Grigoriev I.V."/>
        </authorList>
    </citation>
    <scope>NUCLEOTIDE SEQUENCE [LARGE SCALE GENOMIC DNA]</scope>
    <source>
        <strain evidence="9">RSA 468</strain>
    </source>
</reference>
<feature type="binding site" evidence="6">
    <location>
        <position position="190"/>
    </location>
    <ligand>
        <name>FAD</name>
        <dbReference type="ChEBI" id="CHEBI:57692"/>
    </ligand>
</feature>
<feature type="binding site" evidence="6">
    <location>
        <position position="335"/>
    </location>
    <ligand>
        <name>D-dopa</name>
        <dbReference type="ChEBI" id="CHEBI:149689"/>
    </ligand>
</feature>
<evidence type="ECO:0000259" key="7">
    <source>
        <dbReference type="Pfam" id="PF01266"/>
    </source>
</evidence>
<dbReference type="GO" id="GO:0071949">
    <property type="term" value="F:FAD binding"/>
    <property type="evidence" value="ECO:0007669"/>
    <property type="project" value="InterPro"/>
</dbReference>
<proteinExistence type="inferred from homology"/>
<dbReference type="AlphaFoldDB" id="A0A4P9ZT56"/>
<evidence type="ECO:0000256" key="6">
    <source>
        <dbReference type="PIRSR" id="PIRSR000189-1"/>
    </source>
</evidence>
<dbReference type="PANTHER" id="PTHR11530:SF11">
    <property type="entry name" value="D-ASPARTATE OXIDASE"/>
    <property type="match status" value="1"/>
</dbReference>
<comment type="cofactor">
    <cofactor evidence="1 6">
        <name>FAD</name>
        <dbReference type="ChEBI" id="CHEBI:57692"/>
    </cofactor>
</comment>
<feature type="domain" description="FAD dependent oxidoreductase" evidence="7">
    <location>
        <begin position="9"/>
        <end position="348"/>
    </location>
</feature>
<evidence type="ECO:0000313" key="9">
    <source>
        <dbReference type="Proteomes" id="UP000268162"/>
    </source>
</evidence>
<protein>
    <recommendedName>
        <fullName evidence="7">FAD dependent oxidoreductase domain-containing protein</fullName>
    </recommendedName>
</protein>
<keyword evidence="3" id="KW-0285">Flavoprotein</keyword>
<dbReference type="GO" id="GO:0019478">
    <property type="term" value="P:D-amino acid catabolic process"/>
    <property type="evidence" value="ECO:0007669"/>
    <property type="project" value="TreeGrafter"/>
</dbReference>
<evidence type="ECO:0000256" key="2">
    <source>
        <dbReference type="ARBA" id="ARBA00006730"/>
    </source>
</evidence>
<evidence type="ECO:0000256" key="3">
    <source>
        <dbReference type="ARBA" id="ARBA00022630"/>
    </source>
</evidence>
<keyword evidence="9" id="KW-1185">Reference proteome</keyword>
<dbReference type="InterPro" id="IPR006076">
    <property type="entry name" value="FAD-dep_OxRdtase"/>
</dbReference>
<keyword evidence="5" id="KW-0560">Oxidoreductase</keyword>
<dbReference type="STRING" id="215637.A0A4P9ZT56"/>
<sequence length="360" mass="39483">MATQPCVKVLGGGVVGLTTALVLRQSRYAVTVLAKDLPGQAGNAQFASPSAGAHWRSWADAADVRLQRFEELTLARLFELARKHPECGIVPTRSFDYWEEIPQGGARVWFDKLVPEFRTLAPEELVPNTKMGVTYKKIAINVPVYLQWVYQQCIDAGVKVVRLDSYYSDVNGAFTHEPQHPTADIVVNCTGLGARTLGGVEDLDVYSVRGQWMLVRAPSVKDSINVTTKPGPVAMMTTIIPRGDGTVFLGGSKESSSYDATVNKATSDIIWERCTSVCPELVADYNAWNTQADKTEPFVLAEGAGLRPGRVGGPRVDMEPQDQDRYLIHNYGHAGYGYQTSWSCAWEVLAMVQGLLPAKE</sequence>
<feature type="binding site" evidence="6">
    <location>
        <position position="307"/>
    </location>
    <ligand>
        <name>D-dopa</name>
        <dbReference type="ChEBI" id="CHEBI:149689"/>
    </ligand>
</feature>
<dbReference type="PANTHER" id="PTHR11530">
    <property type="entry name" value="D-AMINO ACID OXIDASE"/>
    <property type="match status" value="1"/>
</dbReference>
<dbReference type="InterPro" id="IPR023209">
    <property type="entry name" value="DAO"/>
</dbReference>
<accession>A0A4P9ZT56</accession>
<dbReference type="Gene3D" id="3.40.50.720">
    <property type="entry name" value="NAD(P)-binding Rossmann-like Domain"/>
    <property type="match status" value="1"/>
</dbReference>
<dbReference type="SUPFAM" id="SSF51971">
    <property type="entry name" value="Nucleotide-binding domain"/>
    <property type="match status" value="1"/>
</dbReference>
<dbReference type="PIRSF" id="PIRSF000189">
    <property type="entry name" value="D-aa_oxidase"/>
    <property type="match status" value="1"/>
</dbReference>
<gene>
    <name evidence="8" type="ORF">BJ085DRAFT_30927</name>
</gene>
<dbReference type="Gene3D" id="3.30.9.10">
    <property type="entry name" value="D-Amino Acid Oxidase, subunit A, domain 2"/>
    <property type="match status" value="1"/>
</dbReference>
<dbReference type="GO" id="GO:0003884">
    <property type="term" value="F:D-amino-acid oxidase activity"/>
    <property type="evidence" value="ECO:0007669"/>
    <property type="project" value="InterPro"/>
</dbReference>
<keyword evidence="4 6" id="KW-0274">FAD</keyword>
<organism evidence="8 9">
    <name type="scientific">Dimargaris cristalligena</name>
    <dbReference type="NCBI Taxonomy" id="215637"/>
    <lineage>
        <taxon>Eukaryota</taxon>
        <taxon>Fungi</taxon>
        <taxon>Fungi incertae sedis</taxon>
        <taxon>Zoopagomycota</taxon>
        <taxon>Kickxellomycotina</taxon>
        <taxon>Dimargaritomycetes</taxon>
        <taxon>Dimargaritales</taxon>
        <taxon>Dimargaritaceae</taxon>
        <taxon>Dimargaris</taxon>
    </lineage>
</organism>
<dbReference type="SUPFAM" id="SSF54373">
    <property type="entry name" value="FAD-linked reductases, C-terminal domain"/>
    <property type="match status" value="1"/>
</dbReference>
<dbReference type="EMBL" id="ML002664">
    <property type="protein sequence ID" value="RKP36378.1"/>
    <property type="molecule type" value="Genomic_DNA"/>
</dbReference>
<feature type="binding site" evidence="6">
    <location>
        <position position="170"/>
    </location>
    <ligand>
        <name>FAD</name>
        <dbReference type="ChEBI" id="CHEBI:57692"/>
    </ligand>
</feature>
<dbReference type="Proteomes" id="UP000268162">
    <property type="component" value="Unassembled WGS sequence"/>
</dbReference>
<dbReference type="Pfam" id="PF01266">
    <property type="entry name" value="DAO"/>
    <property type="match status" value="1"/>
</dbReference>
<dbReference type="GO" id="GO:0005737">
    <property type="term" value="C:cytoplasm"/>
    <property type="evidence" value="ECO:0007669"/>
    <property type="project" value="TreeGrafter"/>
</dbReference>
<comment type="similarity">
    <text evidence="2">Belongs to the DAMOX/DASOX family.</text>
</comment>
<evidence type="ECO:0000256" key="1">
    <source>
        <dbReference type="ARBA" id="ARBA00001974"/>
    </source>
</evidence>